<dbReference type="AlphaFoldDB" id="A0A833SDX1"/>
<dbReference type="EMBL" id="WNWW01000135">
    <property type="protein sequence ID" value="KAF3430011.1"/>
    <property type="molecule type" value="Genomic_DNA"/>
</dbReference>
<accession>A0A833SDX1</accession>
<dbReference type="Pfam" id="PF00749">
    <property type="entry name" value="tRNA-synt_1c"/>
    <property type="match status" value="1"/>
</dbReference>
<keyword evidence="5 17" id="KW-0547">Nucleotide-binding</keyword>
<evidence type="ECO:0000256" key="3">
    <source>
        <dbReference type="ARBA" id="ARBA00012835"/>
    </source>
</evidence>
<evidence type="ECO:0000256" key="6">
    <source>
        <dbReference type="ARBA" id="ARBA00022840"/>
    </source>
</evidence>
<evidence type="ECO:0000256" key="11">
    <source>
        <dbReference type="ARBA" id="ARBA00044142"/>
    </source>
</evidence>
<reference evidence="20" key="1">
    <citation type="submission" date="2019-11" db="EMBL/GenBank/DDBJ databases">
        <title>The nuclear and mitochondrial genomes of Frieseomelitta varia - a highly eusocial stingless bee (Meliponini) with a permanently sterile worker caste.</title>
        <authorList>
            <person name="Freitas F.C.P."/>
            <person name="Lourenco A.P."/>
            <person name="Nunes F.M.F."/>
            <person name="Paschoal A.R."/>
            <person name="Abreu F.C.P."/>
            <person name="Barbin F.O."/>
            <person name="Bataglia L."/>
            <person name="Cardoso-Junior C.A.M."/>
            <person name="Cervoni M.S."/>
            <person name="Silva S.R."/>
            <person name="Dalarmi F."/>
            <person name="Del Lama M.A."/>
            <person name="Depintor T.S."/>
            <person name="Ferreira K.M."/>
            <person name="Goria P.S."/>
            <person name="Jaskot M.C."/>
            <person name="Lago D.C."/>
            <person name="Luna-Lucena D."/>
            <person name="Moda L.M."/>
            <person name="Nascimento L."/>
            <person name="Pedrino M."/>
            <person name="Rabico F.O."/>
            <person name="Sanches F.C."/>
            <person name="Santos D.E."/>
            <person name="Santos C.G."/>
            <person name="Vieira J."/>
            <person name="Lopes T.F."/>
            <person name="Barchuk A.R."/>
            <person name="Hartfelder K."/>
            <person name="Simoes Z.L.P."/>
            <person name="Bitondi M.M.G."/>
            <person name="Pinheiro D.G."/>
        </authorList>
    </citation>
    <scope>NUCLEOTIDE SEQUENCE</scope>
    <source>
        <strain evidence="20">USP_RPSP 00005682</strain>
        <tissue evidence="20">Whole individual</tissue>
    </source>
</reference>
<evidence type="ECO:0000256" key="5">
    <source>
        <dbReference type="ARBA" id="ARBA00022741"/>
    </source>
</evidence>
<evidence type="ECO:0000256" key="17">
    <source>
        <dbReference type="RuleBase" id="RU363037"/>
    </source>
</evidence>
<dbReference type="InterPro" id="IPR049940">
    <property type="entry name" value="GluQ/Sye"/>
</dbReference>
<dbReference type="Gene3D" id="3.40.50.620">
    <property type="entry name" value="HUPs"/>
    <property type="match status" value="1"/>
</dbReference>
<comment type="catalytic activity">
    <reaction evidence="15">
        <text>tRNA(Glx) + L-glutamate + ATP = L-glutamyl-tRNA(Glx) + AMP + diphosphate</text>
        <dbReference type="Rhea" id="RHEA:18397"/>
        <dbReference type="Rhea" id="RHEA-COMP:9713"/>
        <dbReference type="Rhea" id="RHEA-COMP:9716"/>
        <dbReference type="ChEBI" id="CHEBI:29985"/>
        <dbReference type="ChEBI" id="CHEBI:30616"/>
        <dbReference type="ChEBI" id="CHEBI:33019"/>
        <dbReference type="ChEBI" id="CHEBI:78442"/>
        <dbReference type="ChEBI" id="CHEBI:78520"/>
        <dbReference type="ChEBI" id="CHEBI:456215"/>
        <dbReference type="EC" id="6.1.1.24"/>
    </reaction>
    <physiologicalReaction direction="left-to-right" evidence="15">
        <dbReference type="Rhea" id="RHEA:18398"/>
    </physiologicalReaction>
</comment>
<evidence type="ECO:0000256" key="10">
    <source>
        <dbReference type="ARBA" id="ARBA00044054"/>
    </source>
</evidence>
<comment type="catalytic activity">
    <reaction evidence="16">
        <text>tRNA(Gln) + L-glutamate + ATP = L-glutamyl-tRNA(Gln) + AMP + diphosphate</text>
        <dbReference type="Rhea" id="RHEA:64612"/>
        <dbReference type="Rhea" id="RHEA-COMP:9662"/>
        <dbReference type="Rhea" id="RHEA-COMP:9684"/>
        <dbReference type="ChEBI" id="CHEBI:29985"/>
        <dbReference type="ChEBI" id="CHEBI:30616"/>
        <dbReference type="ChEBI" id="CHEBI:33019"/>
        <dbReference type="ChEBI" id="CHEBI:78442"/>
        <dbReference type="ChEBI" id="CHEBI:78520"/>
        <dbReference type="ChEBI" id="CHEBI:456215"/>
    </reaction>
    <physiologicalReaction direction="left-to-right" evidence="16">
        <dbReference type="Rhea" id="RHEA:64613"/>
    </physiologicalReaction>
</comment>
<evidence type="ECO:0000256" key="15">
    <source>
        <dbReference type="ARBA" id="ARBA00047479"/>
    </source>
</evidence>
<evidence type="ECO:0000259" key="18">
    <source>
        <dbReference type="Pfam" id="PF00749"/>
    </source>
</evidence>
<dbReference type="InterPro" id="IPR045462">
    <property type="entry name" value="aa-tRNA-synth_I_cd-bd"/>
</dbReference>
<evidence type="ECO:0000313" key="20">
    <source>
        <dbReference type="EMBL" id="KAF3430011.1"/>
    </source>
</evidence>
<dbReference type="GO" id="GO:0006424">
    <property type="term" value="P:glutamyl-tRNA aminoacylation"/>
    <property type="evidence" value="ECO:0007669"/>
    <property type="project" value="InterPro"/>
</dbReference>
<feature type="domain" description="Glutamyl/glutaminyl-tRNA synthetase class Ib catalytic" evidence="18">
    <location>
        <begin position="26"/>
        <end position="331"/>
    </location>
</feature>
<dbReference type="InterPro" id="IPR020751">
    <property type="entry name" value="aa-tRNA-synth_I_codon-bd_sub2"/>
</dbReference>
<evidence type="ECO:0000256" key="14">
    <source>
        <dbReference type="ARBA" id="ARBA00047366"/>
    </source>
</evidence>
<dbReference type="InterPro" id="IPR008925">
    <property type="entry name" value="aa_tRNA-synth_I_cd-bd_sf"/>
</dbReference>
<dbReference type="EC" id="6.1.1.17" evidence="3"/>
<comment type="subcellular location">
    <subcellularLocation>
        <location evidence="1">Mitochondrion</location>
    </subcellularLocation>
</comment>
<evidence type="ECO:0000256" key="4">
    <source>
        <dbReference type="ARBA" id="ARBA00022598"/>
    </source>
</evidence>
<dbReference type="EC" id="6.1.1.24" evidence="10"/>
<organism evidence="20 21">
    <name type="scientific">Frieseomelitta varia</name>
    <dbReference type="NCBI Taxonomy" id="561572"/>
    <lineage>
        <taxon>Eukaryota</taxon>
        <taxon>Metazoa</taxon>
        <taxon>Ecdysozoa</taxon>
        <taxon>Arthropoda</taxon>
        <taxon>Hexapoda</taxon>
        <taxon>Insecta</taxon>
        <taxon>Pterygota</taxon>
        <taxon>Neoptera</taxon>
        <taxon>Endopterygota</taxon>
        <taxon>Hymenoptera</taxon>
        <taxon>Apocrita</taxon>
        <taxon>Aculeata</taxon>
        <taxon>Apoidea</taxon>
        <taxon>Anthophila</taxon>
        <taxon>Apidae</taxon>
        <taxon>Frieseomelitta</taxon>
    </lineage>
</organism>
<dbReference type="Gene3D" id="1.10.10.350">
    <property type="match status" value="1"/>
</dbReference>
<comment type="similarity">
    <text evidence="2">Belongs to the class-I aminoacyl-tRNA synthetase family. Glutamate--tRNA ligase type 1 subfamily.</text>
</comment>
<name>A0A833SDX1_9HYME</name>
<evidence type="ECO:0000256" key="1">
    <source>
        <dbReference type="ARBA" id="ARBA00004173"/>
    </source>
</evidence>
<feature type="domain" description="Aminoacyl-tRNA synthetase class I anticodon-binding" evidence="19">
    <location>
        <begin position="386"/>
        <end position="510"/>
    </location>
</feature>
<keyword evidence="21" id="KW-1185">Reference proteome</keyword>
<keyword evidence="4 17" id="KW-0436">Ligase</keyword>
<gene>
    <name evidence="20" type="ORF">E2986_08159</name>
</gene>
<dbReference type="OrthoDB" id="428822at2759"/>
<dbReference type="FunFam" id="3.40.50.620:FF:000045">
    <property type="entry name" value="Glutamate--tRNA ligase, mitochondrial"/>
    <property type="match status" value="1"/>
</dbReference>
<dbReference type="GO" id="GO:0004818">
    <property type="term" value="F:glutamate-tRNA ligase activity"/>
    <property type="evidence" value="ECO:0007669"/>
    <property type="project" value="UniProtKB-EC"/>
</dbReference>
<sequence>MMKYNIFRITNVQFMQKRYFKKVQARVRFAPSPTGLLHLGSLRTALYNYLFARANNGAFILRIEDTDQSRCIPDAIEKIQSDLLWCGIIPDEDPIRGGPAGPYIQSKRLEIYKEQVLKLIDNQSAYYCFCSDHRLDLLRREAVKSRQVPKYDNKCRHLSSDEVKAKLNKGDPFCIRFKLSVGIESFNDLIYGKMKHDIAQREGDPIIIKTDGFPTYHFANVVDDHLMEISHVLRGIEWQVSTPKHIMMYKAFNWTPPLYGHLPLILNSDGSKLSKRQNDINIESFRKDGVFPLAVLNYVIHAGGGFDNKGGAHYIHSYEELIKQFDISKIKVSSNKLSPPKLLEFNRIEIAKLLANEKNNKFLVERIIKLVTEAFPNRETNGSLHLDENHIISVLKWAQNRISKLSDLVSSKLHFLWIMPTTALNDTHLEYLDTLKIISTKLDETEIQNFNKVWINNYLKEFAKEHGISYSTLMKVLRFVLSDLKDGPPVAEMIEILGKDSTLLRIKRCISYK</sequence>
<dbReference type="PRINTS" id="PR00987">
    <property type="entry name" value="TRNASYNTHGLU"/>
</dbReference>
<dbReference type="SUPFAM" id="SSF52374">
    <property type="entry name" value="Nucleotidylyl transferase"/>
    <property type="match status" value="1"/>
</dbReference>
<dbReference type="GO" id="GO:0050561">
    <property type="term" value="F:glutamate-tRNA(Gln) ligase activity"/>
    <property type="evidence" value="ECO:0007669"/>
    <property type="project" value="UniProtKB-EC"/>
</dbReference>
<dbReference type="Pfam" id="PF19269">
    <property type="entry name" value="Anticodon_2"/>
    <property type="match status" value="1"/>
</dbReference>
<dbReference type="PANTHER" id="PTHR43311:SF2">
    <property type="entry name" value="GLUTAMATE--TRNA LIGASE, MITOCHONDRIAL-RELATED"/>
    <property type="match status" value="1"/>
</dbReference>
<dbReference type="InterPro" id="IPR000924">
    <property type="entry name" value="Glu/Gln-tRNA-synth"/>
</dbReference>
<dbReference type="Proteomes" id="UP000655588">
    <property type="component" value="Unassembled WGS sequence"/>
</dbReference>
<dbReference type="GO" id="GO:0005524">
    <property type="term" value="F:ATP binding"/>
    <property type="evidence" value="ECO:0007669"/>
    <property type="project" value="UniProtKB-KW"/>
</dbReference>
<evidence type="ECO:0000256" key="16">
    <source>
        <dbReference type="ARBA" id="ARBA00047689"/>
    </source>
</evidence>
<keyword evidence="8 17" id="KW-0030">Aminoacyl-tRNA synthetase</keyword>
<evidence type="ECO:0000256" key="12">
    <source>
        <dbReference type="ARBA" id="ARBA00044251"/>
    </source>
</evidence>
<dbReference type="GO" id="GO:0000049">
    <property type="term" value="F:tRNA binding"/>
    <property type="evidence" value="ECO:0007669"/>
    <property type="project" value="InterPro"/>
</dbReference>
<evidence type="ECO:0000256" key="9">
    <source>
        <dbReference type="ARBA" id="ARBA00030865"/>
    </source>
</evidence>
<dbReference type="GO" id="GO:0008270">
    <property type="term" value="F:zinc ion binding"/>
    <property type="evidence" value="ECO:0007669"/>
    <property type="project" value="InterPro"/>
</dbReference>
<proteinExistence type="inferred from homology"/>
<evidence type="ECO:0000256" key="7">
    <source>
        <dbReference type="ARBA" id="ARBA00022917"/>
    </source>
</evidence>
<protein>
    <recommendedName>
        <fullName evidence="11">Nondiscriminating glutamyl-tRNA synthetase EARS2, mitochondrial</fullName>
        <ecNumber evidence="3">6.1.1.17</ecNumber>
        <ecNumber evidence="10">6.1.1.24</ecNumber>
    </recommendedName>
    <alternativeName>
        <fullName evidence="13">Glutamate--tRNA(Gln) ligase EARS2, mitochondrial</fullName>
    </alternativeName>
    <alternativeName>
        <fullName evidence="9">Glutamyl-tRNA synthetase</fullName>
    </alternativeName>
    <alternativeName>
        <fullName evidence="12">Mitochondrial glutamyl-tRNA synthetase</fullName>
    </alternativeName>
</protein>
<evidence type="ECO:0000256" key="2">
    <source>
        <dbReference type="ARBA" id="ARBA00007894"/>
    </source>
</evidence>
<dbReference type="InterPro" id="IPR033910">
    <property type="entry name" value="GluRS_core"/>
</dbReference>
<comment type="caution">
    <text evidence="20">The sequence shown here is derived from an EMBL/GenBank/DDBJ whole genome shotgun (WGS) entry which is preliminary data.</text>
</comment>
<evidence type="ECO:0000313" key="21">
    <source>
        <dbReference type="Proteomes" id="UP000655588"/>
    </source>
</evidence>
<dbReference type="SUPFAM" id="SSF48163">
    <property type="entry name" value="An anticodon-binding domain of class I aminoacyl-tRNA synthetases"/>
    <property type="match status" value="1"/>
</dbReference>
<keyword evidence="6 17" id="KW-0067">ATP-binding</keyword>
<dbReference type="InterPro" id="IPR004527">
    <property type="entry name" value="Glu-tRNA-ligase_bac/mito"/>
</dbReference>
<keyword evidence="7 17" id="KW-0648">Protein biosynthesis</keyword>
<dbReference type="GO" id="GO:0005739">
    <property type="term" value="C:mitochondrion"/>
    <property type="evidence" value="ECO:0007669"/>
    <property type="project" value="UniProtKB-SubCell"/>
</dbReference>
<dbReference type="PANTHER" id="PTHR43311">
    <property type="entry name" value="GLUTAMATE--TRNA LIGASE"/>
    <property type="match status" value="1"/>
</dbReference>
<evidence type="ECO:0000256" key="8">
    <source>
        <dbReference type="ARBA" id="ARBA00023146"/>
    </source>
</evidence>
<dbReference type="HAMAP" id="MF_00022">
    <property type="entry name" value="Glu_tRNA_synth_type1"/>
    <property type="match status" value="1"/>
</dbReference>
<dbReference type="NCBIfam" id="TIGR00464">
    <property type="entry name" value="gltX_bact"/>
    <property type="match status" value="1"/>
</dbReference>
<comment type="catalytic activity">
    <reaction evidence="14">
        <text>tRNA(Glu) + L-glutamate + ATP = L-glutamyl-tRNA(Glu) + AMP + diphosphate</text>
        <dbReference type="Rhea" id="RHEA:23540"/>
        <dbReference type="Rhea" id="RHEA-COMP:9663"/>
        <dbReference type="Rhea" id="RHEA-COMP:9680"/>
        <dbReference type="ChEBI" id="CHEBI:29985"/>
        <dbReference type="ChEBI" id="CHEBI:30616"/>
        <dbReference type="ChEBI" id="CHEBI:33019"/>
        <dbReference type="ChEBI" id="CHEBI:78442"/>
        <dbReference type="ChEBI" id="CHEBI:78520"/>
        <dbReference type="ChEBI" id="CHEBI:456215"/>
        <dbReference type="EC" id="6.1.1.17"/>
    </reaction>
    <physiologicalReaction direction="left-to-right" evidence="14">
        <dbReference type="Rhea" id="RHEA:23541"/>
    </physiologicalReaction>
</comment>
<dbReference type="InterPro" id="IPR020058">
    <property type="entry name" value="Glu/Gln-tRNA-synth_Ib_cat-dom"/>
</dbReference>
<evidence type="ECO:0000259" key="19">
    <source>
        <dbReference type="Pfam" id="PF19269"/>
    </source>
</evidence>
<dbReference type="InterPro" id="IPR014729">
    <property type="entry name" value="Rossmann-like_a/b/a_fold"/>
</dbReference>
<dbReference type="CDD" id="cd00808">
    <property type="entry name" value="GluRS_core"/>
    <property type="match status" value="1"/>
</dbReference>
<evidence type="ECO:0000256" key="13">
    <source>
        <dbReference type="ARBA" id="ARBA00044313"/>
    </source>
</evidence>